<comment type="caution">
    <text evidence="1">The sequence shown here is derived from an EMBL/GenBank/DDBJ whole genome shotgun (WGS) entry which is preliminary data.</text>
</comment>
<dbReference type="SUPFAM" id="SSF55729">
    <property type="entry name" value="Acyl-CoA N-acyltransferases (Nat)"/>
    <property type="match status" value="1"/>
</dbReference>
<evidence type="ECO:0000313" key="1">
    <source>
        <dbReference type="EMBL" id="RYP84241.1"/>
    </source>
</evidence>
<dbReference type="OrthoDB" id="9788300at2"/>
<dbReference type="RefSeq" id="WP_134719203.1">
    <property type="nucleotide sequence ID" value="NZ_SDKM01000025.1"/>
</dbReference>
<evidence type="ECO:0000313" key="2">
    <source>
        <dbReference type="Proteomes" id="UP000295198"/>
    </source>
</evidence>
<reference evidence="1 2" key="1">
    <citation type="submission" date="2019-01" db="EMBL/GenBank/DDBJ databases">
        <title>Nocardioides guangzhouensis sp. nov., an actinobacterium isolated from soil.</title>
        <authorList>
            <person name="Fu Y."/>
            <person name="Cai Y."/>
            <person name="Lin Z."/>
            <person name="Chen P."/>
        </authorList>
    </citation>
    <scope>NUCLEOTIDE SEQUENCE [LARGE SCALE GENOMIC DNA]</scope>
    <source>
        <strain evidence="1 2">130</strain>
    </source>
</reference>
<keyword evidence="2" id="KW-1185">Reference proteome</keyword>
<organism evidence="1 2">
    <name type="scientific">Nocardioides guangzhouensis</name>
    <dbReference type="NCBI Taxonomy" id="2497878"/>
    <lineage>
        <taxon>Bacteria</taxon>
        <taxon>Bacillati</taxon>
        <taxon>Actinomycetota</taxon>
        <taxon>Actinomycetes</taxon>
        <taxon>Propionibacteriales</taxon>
        <taxon>Nocardioidaceae</taxon>
        <taxon>Nocardioides</taxon>
    </lineage>
</organism>
<dbReference type="InterPro" id="IPR016181">
    <property type="entry name" value="Acyl_CoA_acyltransferase"/>
</dbReference>
<name>A0A4Q4ZAH4_9ACTN</name>
<dbReference type="Proteomes" id="UP000295198">
    <property type="component" value="Unassembled WGS sequence"/>
</dbReference>
<dbReference type="AlphaFoldDB" id="A0A4Q4ZAH4"/>
<accession>A0A4Q4ZAH4</accession>
<evidence type="ECO:0008006" key="3">
    <source>
        <dbReference type="Google" id="ProtNLM"/>
    </source>
</evidence>
<dbReference type="EMBL" id="SDKM01000025">
    <property type="protein sequence ID" value="RYP84241.1"/>
    <property type="molecule type" value="Genomic_DNA"/>
</dbReference>
<protein>
    <recommendedName>
        <fullName evidence="3">N-acetyltransferase</fullName>
    </recommendedName>
</protein>
<sequence length="136" mass="15682">MMNTPEVALVATVDDRMMANNWPVVAREHPRVGPPGIRHEVLWHRTGKSADCLSWRDNAGQVRGLLYHYRCDFPPYERRGNVNLLIDPAWHRRGLGSYLLAEADRRWELDFSQQSYTTAGLALVRTHLGTTTRRPF</sequence>
<dbReference type="Gene3D" id="3.40.630.30">
    <property type="match status" value="1"/>
</dbReference>
<proteinExistence type="predicted"/>
<gene>
    <name evidence="1" type="ORF">EKO23_16405</name>
</gene>